<keyword evidence="3 7" id="KW-0812">Transmembrane</keyword>
<evidence type="ECO:0000256" key="6">
    <source>
        <dbReference type="SAM" id="MobiDB-lite"/>
    </source>
</evidence>
<dbReference type="Pfam" id="PF13520">
    <property type="entry name" value="AA_permease_2"/>
    <property type="match status" value="2"/>
</dbReference>
<evidence type="ECO:0000313" key="10">
    <source>
        <dbReference type="Proteomes" id="UP000485058"/>
    </source>
</evidence>
<protein>
    <submittedName>
        <fullName evidence="9">AA_permease_C domain-containing protein</fullName>
    </submittedName>
</protein>
<feature type="transmembrane region" description="Helical" evidence="7">
    <location>
        <begin position="181"/>
        <end position="203"/>
    </location>
</feature>
<feature type="transmembrane region" description="Helical" evidence="7">
    <location>
        <begin position="455"/>
        <end position="472"/>
    </location>
</feature>
<organism evidence="9 10">
    <name type="scientific">Haematococcus lacustris</name>
    <name type="common">Green alga</name>
    <name type="synonym">Haematococcus pluvialis</name>
    <dbReference type="NCBI Taxonomy" id="44745"/>
    <lineage>
        <taxon>Eukaryota</taxon>
        <taxon>Viridiplantae</taxon>
        <taxon>Chlorophyta</taxon>
        <taxon>core chlorophytes</taxon>
        <taxon>Chlorophyceae</taxon>
        <taxon>CS clade</taxon>
        <taxon>Chlamydomonadales</taxon>
        <taxon>Haematococcaceae</taxon>
        <taxon>Haematococcus</taxon>
    </lineage>
</organism>
<dbReference type="PANTHER" id="PTHR43243">
    <property type="entry name" value="INNER MEMBRANE TRANSPORTER YGJI-RELATED"/>
    <property type="match status" value="1"/>
</dbReference>
<feature type="transmembrane region" description="Helical" evidence="7">
    <location>
        <begin position="425"/>
        <end position="443"/>
    </location>
</feature>
<evidence type="ECO:0000256" key="2">
    <source>
        <dbReference type="ARBA" id="ARBA00008572"/>
    </source>
</evidence>
<name>A0A699YSK3_HAELA</name>
<feature type="non-terminal residue" evidence="9">
    <location>
        <position position="1"/>
    </location>
</feature>
<evidence type="ECO:0000256" key="4">
    <source>
        <dbReference type="ARBA" id="ARBA00022989"/>
    </source>
</evidence>
<comment type="subcellular location">
    <subcellularLocation>
        <location evidence="1">Membrane</location>
        <topology evidence="1">Multi-pass membrane protein</topology>
    </subcellularLocation>
</comment>
<feature type="transmembrane region" description="Helical" evidence="7">
    <location>
        <begin position="337"/>
        <end position="358"/>
    </location>
</feature>
<feature type="transmembrane region" description="Helical" evidence="7">
    <location>
        <begin position="260"/>
        <end position="289"/>
    </location>
</feature>
<dbReference type="GO" id="GO:0005886">
    <property type="term" value="C:plasma membrane"/>
    <property type="evidence" value="ECO:0007669"/>
    <property type="project" value="TreeGrafter"/>
</dbReference>
<feature type="transmembrane region" description="Helical" evidence="7">
    <location>
        <begin position="22"/>
        <end position="44"/>
    </location>
</feature>
<feature type="transmembrane region" description="Helical" evidence="7">
    <location>
        <begin position="215"/>
        <end position="240"/>
    </location>
</feature>
<comment type="similarity">
    <text evidence="2">Belongs to the amino acid-polyamine-organocation (APC) superfamily. Cationic amino acid transporter (CAT) (TC 2.A.3.3) family.</text>
</comment>
<keyword evidence="5 7" id="KW-0472">Membrane</keyword>
<evidence type="ECO:0000256" key="3">
    <source>
        <dbReference type="ARBA" id="ARBA00022692"/>
    </source>
</evidence>
<feature type="transmembrane region" description="Helical" evidence="7">
    <location>
        <begin position="143"/>
        <end position="161"/>
    </location>
</feature>
<dbReference type="AlphaFoldDB" id="A0A699YSK3"/>
<proteinExistence type="inferred from homology"/>
<evidence type="ECO:0000256" key="1">
    <source>
        <dbReference type="ARBA" id="ARBA00004141"/>
    </source>
</evidence>
<evidence type="ECO:0000256" key="7">
    <source>
        <dbReference type="SAM" id="Phobius"/>
    </source>
</evidence>
<keyword evidence="4 7" id="KW-1133">Transmembrane helix</keyword>
<comment type="caution">
    <text evidence="9">The sequence shown here is derived from an EMBL/GenBank/DDBJ whole genome shotgun (WGS) entry which is preliminary data.</text>
</comment>
<reference evidence="9 10" key="1">
    <citation type="submission" date="2020-02" db="EMBL/GenBank/DDBJ databases">
        <title>Draft genome sequence of Haematococcus lacustris strain NIES-144.</title>
        <authorList>
            <person name="Morimoto D."/>
            <person name="Nakagawa S."/>
            <person name="Yoshida T."/>
            <person name="Sawayama S."/>
        </authorList>
    </citation>
    <scope>NUCLEOTIDE SEQUENCE [LARGE SCALE GENOMIC DNA]</scope>
    <source>
        <strain evidence="9 10">NIES-144</strain>
    </source>
</reference>
<dbReference type="InterPro" id="IPR029485">
    <property type="entry name" value="CAT_C"/>
</dbReference>
<evidence type="ECO:0000313" key="9">
    <source>
        <dbReference type="EMBL" id="GFH09906.1"/>
    </source>
</evidence>
<dbReference type="Proteomes" id="UP000485058">
    <property type="component" value="Unassembled WGS sequence"/>
</dbReference>
<dbReference type="Pfam" id="PF13906">
    <property type="entry name" value="AA_permease_C"/>
    <property type="match status" value="1"/>
</dbReference>
<gene>
    <name evidence="9" type="ORF">HaLaN_05132</name>
</gene>
<feature type="transmembrane region" description="Helical" evidence="7">
    <location>
        <begin position="484"/>
        <end position="501"/>
    </location>
</feature>
<feature type="compositionally biased region" description="Polar residues" evidence="6">
    <location>
        <begin position="537"/>
        <end position="549"/>
    </location>
</feature>
<feature type="region of interest" description="Disordered" evidence="6">
    <location>
        <begin position="528"/>
        <end position="549"/>
    </location>
</feature>
<keyword evidence="10" id="KW-1185">Reference proteome</keyword>
<dbReference type="PANTHER" id="PTHR43243:SF41">
    <property type="entry name" value="CATIONIC AMINO ACID TRANSPORTER 7, CHLOROPLASTIC"/>
    <property type="match status" value="1"/>
</dbReference>
<feature type="transmembrane region" description="Helical" evidence="7">
    <location>
        <begin position="76"/>
        <end position="97"/>
    </location>
</feature>
<evidence type="ECO:0000259" key="8">
    <source>
        <dbReference type="Pfam" id="PF13906"/>
    </source>
</evidence>
<sequence>MQSDVAEASGVELKKTLGVFELITMGVGFMCGAGIFVSPGYIAVALTGPSLFLAYLSAAVSAALSSFCYAEFTVSIPLAGAAYNYIYATLGELIAWITVSNLLFEYILSNAAVARGFSPYLARLFNRPSKYFYRNYKSHIMDVITSIQITVLVFIIIAGLTKANKANFSPLIKPGATWKNIFNGAAVSYFSFIGFDALATTAEEQRDPSRDMPRGILGAVSIITVLYTMVCVTLSLMVPNSAIDASAAFATAFDTVGMSWAKYVVCIGALLGIFTTVFMGVLGASRILTGCSRERMLPPIFAWISKSRQAPYVATIVIGIISAGIALFSGFDELSNMVSIGTLVVFYVVAVGLLWFRCNVPGKTTFKAQCLLMLHTFAIMGFSMGFVLFWVMPEYAEKISGYDAEDGSYVPEVPAGKNYNSQSKGLIAMAVLLVASIVSMTFVCKQDHVPTGYKVPLFPAIPALSIFVNTFLLGQLDVRSYERFGWWILGTVCLYFFYGMISQEAHDIALEAKMNSLPSVEEVAKVAKAASDDPSMRSDTSPSIKVATQ</sequence>
<dbReference type="Gene3D" id="1.20.1740.10">
    <property type="entry name" value="Amino acid/polyamine transporter I"/>
    <property type="match status" value="1"/>
</dbReference>
<evidence type="ECO:0000256" key="5">
    <source>
        <dbReference type="ARBA" id="ARBA00023136"/>
    </source>
</evidence>
<dbReference type="InterPro" id="IPR002293">
    <property type="entry name" value="AA/rel_permease1"/>
</dbReference>
<feature type="transmembrane region" description="Helical" evidence="7">
    <location>
        <begin position="50"/>
        <end position="69"/>
    </location>
</feature>
<accession>A0A699YSK3</accession>
<feature type="domain" description="Cationic amino acid transporter C-terminal" evidence="8">
    <location>
        <begin position="453"/>
        <end position="500"/>
    </location>
</feature>
<dbReference type="GO" id="GO:0015171">
    <property type="term" value="F:amino acid transmembrane transporter activity"/>
    <property type="evidence" value="ECO:0007669"/>
    <property type="project" value="TreeGrafter"/>
</dbReference>
<dbReference type="EMBL" id="BLLF01000273">
    <property type="protein sequence ID" value="GFH09906.1"/>
    <property type="molecule type" value="Genomic_DNA"/>
</dbReference>
<feature type="transmembrane region" description="Helical" evidence="7">
    <location>
        <begin position="310"/>
        <end position="331"/>
    </location>
</feature>
<feature type="transmembrane region" description="Helical" evidence="7">
    <location>
        <begin position="370"/>
        <end position="392"/>
    </location>
</feature>